<dbReference type="CDD" id="cd06170">
    <property type="entry name" value="LuxR_C_like"/>
    <property type="match status" value="1"/>
</dbReference>
<dbReference type="PROSITE" id="PS00622">
    <property type="entry name" value="HTH_LUXR_1"/>
    <property type="match status" value="1"/>
</dbReference>
<dbReference type="Proteomes" id="UP000031977">
    <property type="component" value="Unassembled WGS sequence"/>
</dbReference>
<accession>A0A0C3EBG6</accession>
<dbReference type="PROSITE" id="PS50043">
    <property type="entry name" value="HTH_LUXR_2"/>
    <property type="match status" value="1"/>
</dbReference>
<dbReference type="AlphaFoldDB" id="A0A0C3EBG6"/>
<dbReference type="InterPro" id="IPR016032">
    <property type="entry name" value="Sig_transdc_resp-reg_C-effctor"/>
</dbReference>
<dbReference type="Gene3D" id="3.40.50.2300">
    <property type="match status" value="1"/>
</dbReference>
<dbReference type="FunFam" id="1.10.10.10:FF:000153">
    <property type="entry name" value="LuxR family transcriptional regulator"/>
    <property type="match status" value="1"/>
</dbReference>
<dbReference type="InterPro" id="IPR000792">
    <property type="entry name" value="Tscrpt_reg_LuxR_C"/>
</dbReference>
<sequence length="227" mass="25890">MAQQDKKEIILITEGSLQSSLLKDVLETKLGINVFLITPECLSSCSLADQSVEYQSVSAIILDYSVVSDEVFTRYMEFKTGELKSTLEILINCEKTISTDQLFVWGSLAGIFYTSDDIKTLQVGIEKVLEGDMWFSRKFSQQYITHLRRHSKPMNKNTPAILTKREQQIITFLSRGASNQQIAEQLFVSENTVKTHLHNIFKKIDVKNRVQALIWAEENFSETPSII</sequence>
<evidence type="ECO:0000313" key="6">
    <source>
        <dbReference type="Proteomes" id="UP000031977"/>
    </source>
</evidence>
<dbReference type="PANTHER" id="PTHR44688">
    <property type="entry name" value="DNA-BINDING TRANSCRIPTIONAL ACTIVATOR DEVR_DOSR"/>
    <property type="match status" value="1"/>
</dbReference>
<dbReference type="RefSeq" id="WP_041154691.1">
    <property type="nucleotide sequence ID" value="NZ_CBCRVP010000016.1"/>
</dbReference>
<dbReference type="Gene3D" id="1.10.10.10">
    <property type="entry name" value="Winged helix-like DNA-binding domain superfamily/Winged helix DNA-binding domain"/>
    <property type="match status" value="1"/>
</dbReference>
<evidence type="ECO:0000256" key="2">
    <source>
        <dbReference type="ARBA" id="ARBA00023125"/>
    </source>
</evidence>
<dbReference type="STRING" id="50718.SU60_05515"/>
<evidence type="ECO:0000259" key="4">
    <source>
        <dbReference type="PROSITE" id="PS50043"/>
    </source>
</evidence>
<evidence type="ECO:0000256" key="1">
    <source>
        <dbReference type="ARBA" id="ARBA00023015"/>
    </source>
</evidence>
<reference evidence="5 6" key="1">
    <citation type="submission" date="2015-01" db="EMBL/GenBank/DDBJ databases">
        <title>Draft genome of Vibrio mytili type strain CAIM 528.</title>
        <authorList>
            <person name="Gonzalez-Castillo A."/>
            <person name="Gomez-Gil B."/>
            <person name="Enciso-Ibarra J."/>
        </authorList>
    </citation>
    <scope>NUCLEOTIDE SEQUENCE [LARGE SCALE GENOMIC DNA]</scope>
    <source>
        <strain evidence="5 6">CAIM 528</strain>
    </source>
</reference>
<protein>
    <submittedName>
        <fullName evidence="5">LuxR family transcriptional regulator</fullName>
    </submittedName>
</protein>
<dbReference type="OrthoDB" id="561214at2"/>
<dbReference type="Pfam" id="PF00196">
    <property type="entry name" value="GerE"/>
    <property type="match status" value="1"/>
</dbReference>
<organism evidence="5 6">
    <name type="scientific">Vibrio mytili</name>
    <dbReference type="NCBI Taxonomy" id="50718"/>
    <lineage>
        <taxon>Bacteria</taxon>
        <taxon>Pseudomonadati</taxon>
        <taxon>Pseudomonadota</taxon>
        <taxon>Gammaproteobacteria</taxon>
        <taxon>Vibrionales</taxon>
        <taxon>Vibrionaceae</taxon>
        <taxon>Vibrio</taxon>
    </lineage>
</organism>
<keyword evidence="2" id="KW-0238">DNA-binding</keyword>
<proteinExistence type="predicted"/>
<feature type="domain" description="HTH luxR-type" evidence="4">
    <location>
        <begin position="155"/>
        <end position="220"/>
    </location>
</feature>
<evidence type="ECO:0000313" key="5">
    <source>
        <dbReference type="EMBL" id="KIN11783.1"/>
    </source>
</evidence>
<dbReference type="InterPro" id="IPR049151">
    <property type="entry name" value="CsgD-like_REC"/>
</dbReference>
<dbReference type="EMBL" id="JXOK01000011">
    <property type="protein sequence ID" value="KIN11783.1"/>
    <property type="molecule type" value="Genomic_DNA"/>
</dbReference>
<dbReference type="Pfam" id="PF21155">
    <property type="entry name" value="VpsT-like_REC"/>
    <property type="match status" value="1"/>
</dbReference>
<dbReference type="SMART" id="SM00421">
    <property type="entry name" value="HTH_LUXR"/>
    <property type="match status" value="1"/>
</dbReference>
<gene>
    <name evidence="5" type="ORF">SU60_05515</name>
</gene>
<dbReference type="PANTHER" id="PTHR44688:SF16">
    <property type="entry name" value="DNA-BINDING TRANSCRIPTIONAL ACTIVATOR DEVR_DOSR"/>
    <property type="match status" value="1"/>
</dbReference>
<keyword evidence="1" id="KW-0805">Transcription regulation</keyword>
<dbReference type="GO" id="GO:0003677">
    <property type="term" value="F:DNA binding"/>
    <property type="evidence" value="ECO:0007669"/>
    <property type="project" value="UniProtKB-KW"/>
</dbReference>
<keyword evidence="3" id="KW-0804">Transcription</keyword>
<evidence type="ECO:0000256" key="3">
    <source>
        <dbReference type="ARBA" id="ARBA00023163"/>
    </source>
</evidence>
<dbReference type="SUPFAM" id="SSF46894">
    <property type="entry name" value="C-terminal effector domain of the bipartite response regulators"/>
    <property type="match status" value="1"/>
</dbReference>
<keyword evidence="6" id="KW-1185">Reference proteome</keyword>
<dbReference type="PRINTS" id="PR00038">
    <property type="entry name" value="HTHLUXR"/>
</dbReference>
<dbReference type="GO" id="GO:0006355">
    <property type="term" value="P:regulation of DNA-templated transcription"/>
    <property type="evidence" value="ECO:0007669"/>
    <property type="project" value="InterPro"/>
</dbReference>
<dbReference type="InterPro" id="IPR036388">
    <property type="entry name" value="WH-like_DNA-bd_sf"/>
</dbReference>
<name>A0A0C3EBG6_9VIBR</name>
<comment type="caution">
    <text evidence="5">The sequence shown here is derived from an EMBL/GenBank/DDBJ whole genome shotgun (WGS) entry which is preliminary data.</text>
</comment>